<dbReference type="Proteomes" id="UP000235116">
    <property type="component" value="Chromosome"/>
</dbReference>
<dbReference type="InterPro" id="IPR027354">
    <property type="entry name" value="YcgL_dom"/>
</dbReference>
<dbReference type="PROSITE" id="PS51648">
    <property type="entry name" value="YCGL"/>
    <property type="match status" value="1"/>
</dbReference>
<dbReference type="SUPFAM" id="SSF160191">
    <property type="entry name" value="YcgL-like"/>
    <property type="match status" value="1"/>
</dbReference>
<evidence type="ECO:0000313" key="3">
    <source>
        <dbReference type="EMBL" id="AUM14662.1"/>
    </source>
</evidence>
<dbReference type="RefSeq" id="WP_101896035.1">
    <property type="nucleotide sequence ID" value="NZ_CP022684.1"/>
</dbReference>
<proteinExistence type="inferred from homology"/>
<dbReference type="Pfam" id="PF05166">
    <property type="entry name" value="YcgL"/>
    <property type="match status" value="1"/>
</dbReference>
<evidence type="ECO:0000259" key="2">
    <source>
        <dbReference type="PROSITE" id="PS51648"/>
    </source>
</evidence>
<evidence type="ECO:0000256" key="1">
    <source>
        <dbReference type="HAMAP-Rule" id="MF_01866"/>
    </source>
</evidence>
<evidence type="ECO:0000313" key="4">
    <source>
        <dbReference type="Proteomes" id="UP000235116"/>
    </source>
</evidence>
<organism evidence="3 4">
    <name type="scientific">Ketobacter alkanivorans</name>
    <dbReference type="NCBI Taxonomy" id="1917421"/>
    <lineage>
        <taxon>Bacteria</taxon>
        <taxon>Pseudomonadati</taxon>
        <taxon>Pseudomonadota</taxon>
        <taxon>Gammaproteobacteria</taxon>
        <taxon>Pseudomonadales</taxon>
        <taxon>Ketobacteraceae</taxon>
        <taxon>Ketobacter</taxon>
    </lineage>
</organism>
<dbReference type="AlphaFoldDB" id="A0A2K9LQU2"/>
<protein>
    <recommendedName>
        <fullName evidence="1">YcgL domain-containing protein Kalk_20495</fullName>
    </recommendedName>
</protein>
<dbReference type="EMBL" id="CP022684">
    <property type="protein sequence ID" value="AUM14662.1"/>
    <property type="molecule type" value="Genomic_DNA"/>
</dbReference>
<keyword evidence="4" id="KW-1185">Reference proteome</keyword>
<feature type="domain" description="YcgL" evidence="2">
    <location>
        <begin position="6"/>
        <end position="85"/>
    </location>
</feature>
<sequence length="85" mass="9800">MTDQKIMCSVYRSPKKDGMYIYVPKQEPFENVPETLMQTFGTPGHVMDLLLTADRTLARVDVKQVMSGIQNNGYYLQMPPHETQF</sequence>
<dbReference type="InterPro" id="IPR038068">
    <property type="entry name" value="YcgL-like_sf"/>
</dbReference>
<dbReference type="HAMAP" id="MF_01866">
    <property type="entry name" value="UPF0745"/>
    <property type="match status" value="1"/>
</dbReference>
<dbReference type="KEGG" id="kak:Kalk_20495"/>
<dbReference type="PANTHER" id="PTHR38109">
    <property type="entry name" value="PROTEIN YCGL"/>
    <property type="match status" value="1"/>
</dbReference>
<reference evidence="4" key="1">
    <citation type="submission" date="2017-08" db="EMBL/GenBank/DDBJ databases">
        <title>Direct submision.</title>
        <authorList>
            <person name="Kim S.-J."/>
            <person name="Rhee S.-K."/>
        </authorList>
    </citation>
    <scope>NUCLEOTIDE SEQUENCE [LARGE SCALE GENOMIC DNA]</scope>
    <source>
        <strain evidence="4">GI5</strain>
    </source>
</reference>
<name>A0A2K9LQU2_9GAMM</name>
<dbReference type="OrthoDB" id="7062382at2"/>
<accession>A0A2K9LQU2</accession>
<gene>
    <name evidence="3" type="ORF">Kalk_20495</name>
</gene>
<dbReference type="Gene3D" id="3.10.510.20">
    <property type="entry name" value="YcgL domain"/>
    <property type="match status" value="1"/>
</dbReference>
<dbReference type="PANTHER" id="PTHR38109:SF1">
    <property type="entry name" value="PROTEIN YCGL"/>
    <property type="match status" value="1"/>
</dbReference>